<dbReference type="EMBL" id="CM017620">
    <property type="protein sequence ID" value="TYH99735.1"/>
    <property type="molecule type" value="Genomic_DNA"/>
</dbReference>
<dbReference type="PROSITE" id="PS51257">
    <property type="entry name" value="PROKAR_LIPOPROTEIN"/>
    <property type="match status" value="1"/>
</dbReference>
<evidence type="ECO:0000313" key="2">
    <source>
        <dbReference type="Proteomes" id="UP000322667"/>
    </source>
</evidence>
<keyword evidence="2" id="KW-1185">Reference proteome</keyword>
<protein>
    <submittedName>
        <fullName evidence="1">Uncharacterized protein</fullName>
    </submittedName>
</protein>
<sequence>MENKMFYGLKTRKAFYNPSFFTFFHLSISCPSTLISQSSP</sequence>
<organism evidence="1 2">
    <name type="scientific">Gossypium tomentosum</name>
    <name type="common">Hawaiian cotton</name>
    <name type="synonym">Gossypium sandvicense</name>
    <dbReference type="NCBI Taxonomy" id="34277"/>
    <lineage>
        <taxon>Eukaryota</taxon>
        <taxon>Viridiplantae</taxon>
        <taxon>Streptophyta</taxon>
        <taxon>Embryophyta</taxon>
        <taxon>Tracheophyta</taxon>
        <taxon>Spermatophyta</taxon>
        <taxon>Magnoliopsida</taxon>
        <taxon>eudicotyledons</taxon>
        <taxon>Gunneridae</taxon>
        <taxon>Pentapetalae</taxon>
        <taxon>rosids</taxon>
        <taxon>malvids</taxon>
        <taxon>Malvales</taxon>
        <taxon>Malvaceae</taxon>
        <taxon>Malvoideae</taxon>
        <taxon>Gossypium</taxon>
    </lineage>
</organism>
<accession>A0A5D2N7U6</accession>
<gene>
    <name evidence="1" type="ORF">ES332_A11G086500v1</name>
</gene>
<reference evidence="1 2" key="1">
    <citation type="submission" date="2019-07" db="EMBL/GenBank/DDBJ databases">
        <title>WGS assembly of Gossypium tomentosum.</title>
        <authorList>
            <person name="Chen Z.J."/>
            <person name="Sreedasyam A."/>
            <person name="Ando A."/>
            <person name="Song Q."/>
            <person name="De L."/>
            <person name="Hulse-Kemp A."/>
            <person name="Ding M."/>
            <person name="Ye W."/>
            <person name="Kirkbride R."/>
            <person name="Jenkins J."/>
            <person name="Plott C."/>
            <person name="Lovell J."/>
            <person name="Lin Y.-M."/>
            <person name="Vaughn R."/>
            <person name="Liu B."/>
            <person name="Li W."/>
            <person name="Simpson S."/>
            <person name="Scheffler B."/>
            <person name="Saski C."/>
            <person name="Grover C."/>
            <person name="Hu G."/>
            <person name="Conover J."/>
            <person name="Carlson J."/>
            <person name="Shu S."/>
            <person name="Boston L."/>
            <person name="Williams M."/>
            <person name="Peterson D."/>
            <person name="Mcgee K."/>
            <person name="Jones D."/>
            <person name="Wendel J."/>
            <person name="Stelly D."/>
            <person name="Grimwood J."/>
            <person name="Schmutz J."/>
        </authorList>
    </citation>
    <scope>NUCLEOTIDE SEQUENCE [LARGE SCALE GENOMIC DNA]</scope>
    <source>
        <strain evidence="1">7179.01</strain>
    </source>
</reference>
<dbReference type="AlphaFoldDB" id="A0A5D2N7U6"/>
<dbReference type="Proteomes" id="UP000322667">
    <property type="component" value="Chromosome A11"/>
</dbReference>
<evidence type="ECO:0000313" key="1">
    <source>
        <dbReference type="EMBL" id="TYH99735.1"/>
    </source>
</evidence>
<proteinExistence type="predicted"/>
<name>A0A5D2N7U6_GOSTO</name>